<dbReference type="OrthoDB" id="6148813at2759"/>
<accession>A0A8B6F3H1</accession>
<dbReference type="SUPFAM" id="SSF53098">
    <property type="entry name" value="Ribonuclease H-like"/>
    <property type="match status" value="1"/>
</dbReference>
<dbReference type="InterPro" id="IPR012337">
    <property type="entry name" value="RNaseH-like_sf"/>
</dbReference>
<protein>
    <recommendedName>
        <fullName evidence="1">Integrase catalytic domain-containing protein</fullName>
    </recommendedName>
</protein>
<comment type="caution">
    <text evidence="2">The sequence shown here is derived from an EMBL/GenBank/DDBJ whole genome shotgun (WGS) entry which is preliminary data.</text>
</comment>
<dbReference type="AlphaFoldDB" id="A0A8B6F3H1"/>
<dbReference type="InterPro" id="IPR036397">
    <property type="entry name" value="RNaseH_sf"/>
</dbReference>
<gene>
    <name evidence="2" type="ORF">MGAL_10B093595</name>
</gene>
<dbReference type="Gene3D" id="3.30.420.10">
    <property type="entry name" value="Ribonuclease H-like superfamily/Ribonuclease H"/>
    <property type="match status" value="1"/>
</dbReference>
<proteinExistence type="predicted"/>
<evidence type="ECO:0000259" key="1">
    <source>
        <dbReference type="PROSITE" id="PS50994"/>
    </source>
</evidence>
<keyword evidence="3" id="KW-1185">Reference proteome</keyword>
<dbReference type="Proteomes" id="UP000596742">
    <property type="component" value="Unassembled WGS sequence"/>
</dbReference>
<evidence type="ECO:0000313" key="3">
    <source>
        <dbReference type="Proteomes" id="UP000596742"/>
    </source>
</evidence>
<organism evidence="2 3">
    <name type="scientific">Mytilus galloprovincialis</name>
    <name type="common">Mediterranean mussel</name>
    <dbReference type="NCBI Taxonomy" id="29158"/>
    <lineage>
        <taxon>Eukaryota</taxon>
        <taxon>Metazoa</taxon>
        <taxon>Spiralia</taxon>
        <taxon>Lophotrochozoa</taxon>
        <taxon>Mollusca</taxon>
        <taxon>Bivalvia</taxon>
        <taxon>Autobranchia</taxon>
        <taxon>Pteriomorphia</taxon>
        <taxon>Mytilida</taxon>
        <taxon>Mytiloidea</taxon>
        <taxon>Mytilidae</taxon>
        <taxon>Mytilinae</taxon>
        <taxon>Mytilus</taxon>
    </lineage>
</organism>
<dbReference type="EMBL" id="UYJE01006192">
    <property type="protein sequence ID" value="VDI43767.1"/>
    <property type="molecule type" value="Genomic_DNA"/>
</dbReference>
<dbReference type="GO" id="GO:0003676">
    <property type="term" value="F:nucleic acid binding"/>
    <property type="evidence" value="ECO:0007669"/>
    <property type="project" value="InterPro"/>
</dbReference>
<dbReference type="PANTHER" id="PTHR37984:SF5">
    <property type="entry name" value="PROTEIN NYNRIN-LIKE"/>
    <property type="match status" value="1"/>
</dbReference>
<dbReference type="InterPro" id="IPR001584">
    <property type="entry name" value="Integrase_cat-core"/>
</dbReference>
<dbReference type="PANTHER" id="PTHR37984">
    <property type="entry name" value="PROTEIN CBG26694"/>
    <property type="match status" value="1"/>
</dbReference>
<reference evidence="2" key="1">
    <citation type="submission" date="2018-11" db="EMBL/GenBank/DDBJ databases">
        <authorList>
            <person name="Alioto T."/>
            <person name="Alioto T."/>
        </authorList>
    </citation>
    <scope>NUCLEOTIDE SEQUENCE</scope>
</reference>
<dbReference type="PROSITE" id="PS50994">
    <property type="entry name" value="INTEGRASE"/>
    <property type="match status" value="1"/>
</dbReference>
<dbReference type="GO" id="GO:0015074">
    <property type="term" value="P:DNA integration"/>
    <property type="evidence" value="ECO:0007669"/>
    <property type="project" value="InterPro"/>
</dbReference>
<feature type="domain" description="Integrase catalytic" evidence="1">
    <location>
        <begin position="1"/>
        <end position="100"/>
    </location>
</feature>
<name>A0A8B6F3H1_MYTGA</name>
<evidence type="ECO:0000313" key="2">
    <source>
        <dbReference type="EMBL" id="VDI43767.1"/>
    </source>
</evidence>
<dbReference type="InterPro" id="IPR050951">
    <property type="entry name" value="Retrovirus_Pol_polyprotein"/>
</dbReference>
<sequence length="280" mass="32518">MLRCTSYINIRCGKTFVSNIVKVLSELVNITRHLTSSYHPQTNGSIERMNSVILQAIRAYTKDMQDDWIDYLPGIMMAYRATPATQSTDYSPFFLLYGREMSLPIDTSLVPKDHLTQDNKIFLARILQNLETTRTIAAKNIELAQQKYKQNYDKRTKDPEFRPGQRVWLYCTKVPVGKAPKLHRRWVGPYYSTRFSPHHTYNLRNCATNKEVKSLVNAQSLKPYHDPEERPTNIPNDMENNMDDPYELDDQPDLSIHQPINPTTTISKFKTIKQVGTMNR</sequence>